<keyword evidence="2" id="KW-0456">Lyase</keyword>
<dbReference type="PANTHER" id="PTHR36577">
    <property type="entry name" value="DUF521 DOMAIN PROTEIN (AFU_ORTHOLOGUE AFUA_6G00490)"/>
    <property type="match status" value="1"/>
</dbReference>
<proteinExistence type="predicted"/>
<dbReference type="InterPro" id="IPR007506">
    <property type="entry name" value="PMDh-L-like_dom"/>
</dbReference>
<accession>A0A4Q9EJE2</accession>
<dbReference type="Proteomes" id="UP000293380">
    <property type="component" value="Unassembled WGS sequence"/>
</dbReference>
<evidence type="ECO:0000313" key="5">
    <source>
        <dbReference type="Proteomes" id="UP000293380"/>
    </source>
</evidence>
<feature type="domain" description="Phosphomevalonate dehydratase large subunit-like" evidence="3">
    <location>
        <begin position="1"/>
        <end position="423"/>
    </location>
</feature>
<sequence length="438" mass="47198">MQLTETDQAYLAGMAGPGVQKCMQILVNFSRAFNAPKLVNIASAHIIPNIPLGLLESLTEGVETLPVMTTLHPHMSAFCPSTWSLMGIDAQYAQAKLSDVKRRAKLFAEKGFNQTYTCYPAMVGSLPKKGDYVSWIGSGGQVLVNSTIGARCNRDGALLTLAAAITGRSPYYGLFLDSNRRAEILVTFDGLDPNRLSKTELSAIGYYLGAQAKSYNIVVDGIDRDLGMDYLKQIMIPLTVTGAVGVCHVLGVTPEADTLKDALGGLQPIKKISVDREILRHSLALYQPKNSAVASLLSPQAGVTVRRDVAPTDMVVLGCPHLSIQEIRLLASLLVERHIPNHKYLWIGLAHQQYQLAKEMGYVATIERAGGVMASACMSTIPDSPIPSGVNSVMTSSMKAAHYISQLNQKRLSVGVADVECCIRSLLDSTTHAPQVTA</sequence>
<dbReference type="AlphaFoldDB" id="A0A4Q9EJE2"/>
<comment type="caution">
    <text evidence="4">The sequence shown here is derived from an EMBL/GenBank/DDBJ whole genome shotgun (WGS) entry which is preliminary data.</text>
</comment>
<dbReference type="GO" id="GO:0016829">
    <property type="term" value="F:lyase activity"/>
    <property type="evidence" value="ECO:0007669"/>
    <property type="project" value="UniProtKB-KW"/>
</dbReference>
<reference evidence="4 5" key="1">
    <citation type="submission" date="2019-02" db="EMBL/GenBank/DDBJ databases">
        <title>Comparative genomic analysis of the Hafnia genus genomes.</title>
        <authorList>
            <person name="Zhiqiu Y."/>
            <person name="Chao Y."/>
            <person name="Yuhui D."/>
            <person name="Di H."/>
            <person name="Bin L."/>
        </authorList>
    </citation>
    <scope>NUCLEOTIDE SEQUENCE [LARGE SCALE GENOMIC DNA]</scope>
    <source>
        <strain evidence="4 5">PCM_1194</strain>
    </source>
</reference>
<evidence type="ECO:0000313" key="4">
    <source>
        <dbReference type="EMBL" id="TBM25857.1"/>
    </source>
</evidence>
<dbReference type="Pfam" id="PF04412">
    <property type="entry name" value="AcnX"/>
    <property type="match status" value="1"/>
</dbReference>
<keyword evidence="1" id="KW-0408">Iron</keyword>
<dbReference type="RefSeq" id="WP_130959692.1">
    <property type="nucleotide sequence ID" value="NZ_SITD01000058.1"/>
</dbReference>
<evidence type="ECO:0000256" key="2">
    <source>
        <dbReference type="ARBA" id="ARBA00023239"/>
    </source>
</evidence>
<protein>
    <submittedName>
        <fullName evidence="4">DUF521 domain-containing protein</fullName>
    </submittedName>
</protein>
<dbReference type="EMBL" id="SITD01000058">
    <property type="protein sequence ID" value="TBM25857.1"/>
    <property type="molecule type" value="Genomic_DNA"/>
</dbReference>
<evidence type="ECO:0000259" key="3">
    <source>
        <dbReference type="Pfam" id="PF04412"/>
    </source>
</evidence>
<gene>
    <name evidence="4" type="ORF">EYY89_11350</name>
</gene>
<organism evidence="4 5">
    <name type="scientific">Hafnia paralvei</name>
    <dbReference type="NCBI Taxonomy" id="546367"/>
    <lineage>
        <taxon>Bacteria</taxon>
        <taxon>Pseudomonadati</taxon>
        <taxon>Pseudomonadota</taxon>
        <taxon>Gammaproteobacteria</taxon>
        <taxon>Enterobacterales</taxon>
        <taxon>Hafniaceae</taxon>
        <taxon>Hafnia</taxon>
    </lineage>
</organism>
<name>A0A4Q9EJE2_9GAMM</name>
<dbReference type="PANTHER" id="PTHR36577:SF3">
    <property type="entry name" value="DUF521 DOMAIN PROTEIN (AFU_ORTHOLOGUE AFUA_6G00490)"/>
    <property type="match status" value="1"/>
</dbReference>
<evidence type="ECO:0000256" key="1">
    <source>
        <dbReference type="ARBA" id="ARBA00023004"/>
    </source>
</evidence>